<gene>
    <name evidence="2" type="ORF">DEO72_LG4g571</name>
</gene>
<evidence type="ECO:0000256" key="1">
    <source>
        <dbReference type="SAM" id="Phobius"/>
    </source>
</evidence>
<name>A0A4D6LMP9_VIGUN</name>
<dbReference type="EMBL" id="CP039348">
    <property type="protein sequence ID" value="QCD89625.1"/>
    <property type="molecule type" value="Genomic_DNA"/>
</dbReference>
<sequence>MRSISDVPPGGSMLAARRWRVAVQTKVPQSSKVLFWYGVWRYTDTRQAMDVIGERLVLSAPFRFVCGDARVIRYTGADIDTGGAKEVQMAEHRLAVQALLPGGSLEMSNCSYAVSYTHLKEKMQALSLIHILLFYFLSSPFLFVCGDDRVIRYTGADIDTGGAKEVQMAEDRLAGHESPPDDTYILCWFWVPEEDRLVAHPWPPGDTWLYTQFSGFL</sequence>
<evidence type="ECO:0000313" key="2">
    <source>
        <dbReference type="EMBL" id="QCD89625.1"/>
    </source>
</evidence>
<protein>
    <submittedName>
        <fullName evidence="2">Uncharacterized protein</fullName>
    </submittedName>
</protein>
<evidence type="ECO:0000313" key="3">
    <source>
        <dbReference type="Proteomes" id="UP000501690"/>
    </source>
</evidence>
<dbReference type="AlphaFoldDB" id="A0A4D6LMP9"/>
<organism evidence="2 3">
    <name type="scientific">Vigna unguiculata</name>
    <name type="common">Cowpea</name>
    <dbReference type="NCBI Taxonomy" id="3917"/>
    <lineage>
        <taxon>Eukaryota</taxon>
        <taxon>Viridiplantae</taxon>
        <taxon>Streptophyta</taxon>
        <taxon>Embryophyta</taxon>
        <taxon>Tracheophyta</taxon>
        <taxon>Spermatophyta</taxon>
        <taxon>Magnoliopsida</taxon>
        <taxon>eudicotyledons</taxon>
        <taxon>Gunneridae</taxon>
        <taxon>Pentapetalae</taxon>
        <taxon>rosids</taxon>
        <taxon>fabids</taxon>
        <taxon>Fabales</taxon>
        <taxon>Fabaceae</taxon>
        <taxon>Papilionoideae</taxon>
        <taxon>50 kb inversion clade</taxon>
        <taxon>NPAAA clade</taxon>
        <taxon>indigoferoid/millettioid clade</taxon>
        <taxon>Phaseoleae</taxon>
        <taxon>Vigna</taxon>
    </lineage>
</organism>
<dbReference type="Proteomes" id="UP000501690">
    <property type="component" value="Linkage Group LG4"/>
</dbReference>
<keyword evidence="1" id="KW-0812">Transmembrane</keyword>
<keyword evidence="3" id="KW-1185">Reference proteome</keyword>
<proteinExistence type="predicted"/>
<keyword evidence="1" id="KW-1133">Transmembrane helix</keyword>
<accession>A0A4D6LMP9</accession>
<reference evidence="2 3" key="1">
    <citation type="submission" date="2019-04" db="EMBL/GenBank/DDBJ databases">
        <title>An improved genome assembly and genetic linkage map for asparagus bean, Vigna unguiculata ssp. sesquipedialis.</title>
        <authorList>
            <person name="Xia Q."/>
            <person name="Zhang R."/>
            <person name="Dong Y."/>
        </authorList>
    </citation>
    <scope>NUCLEOTIDE SEQUENCE [LARGE SCALE GENOMIC DNA]</scope>
    <source>
        <tissue evidence="2">Leaf</tissue>
    </source>
</reference>
<feature type="transmembrane region" description="Helical" evidence="1">
    <location>
        <begin position="125"/>
        <end position="144"/>
    </location>
</feature>
<keyword evidence="1" id="KW-0472">Membrane</keyword>